<feature type="compositionally biased region" description="Low complexity" evidence="12">
    <location>
        <begin position="1078"/>
        <end position="1095"/>
    </location>
</feature>
<feature type="compositionally biased region" description="Polar residues" evidence="12">
    <location>
        <begin position="1168"/>
        <end position="1179"/>
    </location>
</feature>
<feature type="domain" description="C2H2-type" evidence="13">
    <location>
        <begin position="951"/>
        <end position="978"/>
    </location>
</feature>
<evidence type="ECO:0000256" key="3">
    <source>
        <dbReference type="ARBA" id="ARBA00022737"/>
    </source>
</evidence>
<keyword evidence="7" id="KW-0238">DNA-binding</keyword>
<evidence type="ECO:0000256" key="11">
    <source>
        <dbReference type="SAM" id="Coils"/>
    </source>
</evidence>
<feature type="compositionally biased region" description="Polar residues" evidence="12">
    <location>
        <begin position="185"/>
        <end position="197"/>
    </location>
</feature>
<evidence type="ECO:0000313" key="16">
    <source>
        <dbReference type="RefSeq" id="XP_013391910.1"/>
    </source>
</evidence>
<evidence type="ECO:0000256" key="7">
    <source>
        <dbReference type="ARBA" id="ARBA00023125"/>
    </source>
</evidence>
<feature type="region of interest" description="Disordered" evidence="12">
    <location>
        <begin position="1070"/>
        <end position="1147"/>
    </location>
</feature>
<dbReference type="RefSeq" id="XP_013391912.1">
    <property type="nucleotide sequence ID" value="XM_013536458.2"/>
</dbReference>
<keyword evidence="6" id="KW-0805">Transcription regulation</keyword>
<evidence type="ECO:0000313" key="17">
    <source>
        <dbReference type="RefSeq" id="XP_013391911.1"/>
    </source>
</evidence>
<dbReference type="GO" id="GO:0003677">
    <property type="term" value="F:DNA binding"/>
    <property type="evidence" value="ECO:0007669"/>
    <property type="project" value="UniProtKB-KW"/>
</dbReference>
<dbReference type="RefSeq" id="XP_013391911.1">
    <property type="nucleotide sequence ID" value="XM_013536457.2"/>
</dbReference>
<feature type="compositionally biased region" description="Basic and acidic residues" evidence="12">
    <location>
        <begin position="509"/>
        <end position="530"/>
    </location>
</feature>
<feature type="compositionally biased region" description="Basic and acidic residues" evidence="12">
    <location>
        <begin position="90"/>
        <end position="107"/>
    </location>
</feature>
<dbReference type="GO" id="GO:0010468">
    <property type="term" value="P:regulation of gene expression"/>
    <property type="evidence" value="ECO:0007669"/>
    <property type="project" value="TreeGrafter"/>
</dbReference>
<feature type="compositionally biased region" description="Basic and acidic residues" evidence="12">
    <location>
        <begin position="31"/>
        <end position="49"/>
    </location>
</feature>
<dbReference type="InterPro" id="IPR050331">
    <property type="entry name" value="Zinc_finger"/>
</dbReference>
<feature type="compositionally biased region" description="Basic and acidic residues" evidence="12">
    <location>
        <begin position="439"/>
        <end position="449"/>
    </location>
</feature>
<dbReference type="STRING" id="7574.A0A1S3I0X1"/>
<dbReference type="SMART" id="SM00355">
    <property type="entry name" value="ZnF_C2H2"/>
    <property type="match status" value="4"/>
</dbReference>
<dbReference type="Pfam" id="PF00096">
    <property type="entry name" value="zf-C2H2"/>
    <property type="match status" value="4"/>
</dbReference>
<feature type="compositionally biased region" description="Polar residues" evidence="12">
    <location>
        <begin position="133"/>
        <end position="142"/>
    </location>
</feature>
<reference evidence="15 16" key="1">
    <citation type="submission" date="2025-04" db="UniProtKB">
        <authorList>
            <consortium name="RefSeq"/>
        </authorList>
    </citation>
    <scope>IDENTIFICATION</scope>
    <source>
        <tissue evidence="15 16">Gonads</tissue>
    </source>
</reference>
<organism evidence="14 16">
    <name type="scientific">Lingula anatina</name>
    <name type="common">Brachiopod</name>
    <name type="synonym">Lingula unguis</name>
    <dbReference type="NCBI Taxonomy" id="7574"/>
    <lineage>
        <taxon>Eukaryota</taxon>
        <taxon>Metazoa</taxon>
        <taxon>Spiralia</taxon>
        <taxon>Lophotrochozoa</taxon>
        <taxon>Brachiopoda</taxon>
        <taxon>Linguliformea</taxon>
        <taxon>Lingulata</taxon>
        <taxon>Lingulida</taxon>
        <taxon>Linguloidea</taxon>
        <taxon>Lingulidae</taxon>
        <taxon>Lingula</taxon>
    </lineage>
</organism>
<gene>
    <name evidence="15 16 17 18" type="primary">LOC106159969</name>
</gene>
<name>A0A1S3I0X1_LINAN</name>
<evidence type="ECO:0000256" key="9">
    <source>
        <dbReference type="ARBA" id="ARBA00023242"/>
    </source>
</evidence>
<evidence type="ECO:0000313" key="18">
    <source>
        <dbReference type="RefSeq" id="XP_013391912.1"/>
    </source>
</evidence>
<feature type="domain" description="C2H2-type" evidence="13">
    <location>
        <begin position="991"/>
        <end position="1018"/>
    </location>
</feature>
<keyword evidence="4 10" id="KW-0863">Zinc-finger</keyword>
<feature type="compositionally biased region" description="Polar residues" evidence="12">
    <location>
        <begin position="75"/>
        <end position="84"/>
    </location>
</feature>
<feature type="region of interest" description="Disordered" evidence="12">
    <location>
        <begin position="820"/>
        <end position="876"/>
    </location>
</feature>
<dbReference type="FunFam" id="3.30.160.60:FF:000045">
    <property type="entry name" value="ZFP69 zinc finger protein B"/>
    <property type="match status" value="1"/>
</dbReference>
<evidence type="ECO:0000256" key="4">
    <source>
        <dbReference type="ARBA" id="ARBA00022771"/>
    </source>
</evidence>
<dbReference type="PANTHER" id="PTHR16515">
    <property type="entry name" value="PR DOMAIN ZINC FINGER PROTEIN"/>
    <property type="match status" value="1"/>
</dbReference>
<feature type="compositionally biased region" description="Low complexity" evidence="12">
    <location>
        <begin position="17"/>
        <end position="30"/>
    </location>
</feature>
<keyword evidence="3" id="KW-0677">Repeat</keyword>
<keyword evidence="9" id="KW-0539">Nucleus</keyword>
<dbReference type="KEGG" id="lak:106159969"/>
<feature type="compositionally biased region" description="Polar residues" evidence="12">
    <location>
        <begin position="552"/>
        <end position="576"/>
    </location>
</feature>
<feature type="compositionally biased region" description="Polar residues" evidence="12">
    <location>
        <begin position="450"/>
        <end position="469"/>
    </location>
</feature>
<evidence type="ECO:0000256" key="12">
    <source>
        <dbReference type="SAM" id="MobiDB-lite"/>
    </source>
</evidence>
<dbReference type="OMA" id="TERMCEV"/>
<evidence type="ECO:0000256" key="5">
    <source>
        <dbReference type="ARBA" id="ARBA00022833"/>
    </source>
</evidence>
<feature type="domain" description="C2H2-type" evidence="13">
    <location>
        <begin position="1019"/>
        <end position="1046"/>
    </location>
</feature>
<evidence type="ECO:0000256" key="6">
    <source>
        <dbReference type="ARBA" id="ARBA00023015"/>
    </source>
</evidence>
<feature type="region of interest" description="Disordered" evidence="12">
    <location>
        <begin position="1"/>
        <end position="161"/>
    </location>
</feature>
<feature type="compositionally biased region" description="Polar residues" evidence="12">
    <location>
        <begin position="1097"/>
        <end position="1107"/>
    </location>
</feature>
<evidence type="ECO:0000259" key="13">
    <source>
        <dbReference type="PROSITE" id="PS50157"/>
    </source>
</evidence>
<dbReference type="Gene3D" id="3.30.160.60">
    <property type="entry name" value="Classic Zinc Finger"/>
    <property type="match status" value="3"/>
</dbReference>
<protein>
    <submittedName>
        <fullName evidence="15 16">Uncharacterized protein LOC106159969</fullName>
    </submittedName>
</protein>
<keyword evidence="11" id="KW-0175">Coiled coil</keyword>
<feature type="compositionally biased region" description="Basic and acidic residues" evidence="12">
    <location>
        <begin position="579"/>
        <end position="590"/>
    </location>
</feature>
<feature type="region of interest" description="Disordered" evidence="12">
    <location>
        <begin position="1168"/>
        <end position="1264"/>
    </location>
</feature>
<dbReference type="PANTHER" id="PTHR16515:SF49">
    <property type="entry name" value="GASTRULA ZINC FINGER PROTEIN XLCGF49.1-LIKE-RELATED"/>
    <property type="match status" value="1"/>
</dbReference>
<evidence type="ECO:0000256" key="1">
    <source>
        <dbReference type="ARBA" id="ARBA00004123"/>
    </source>
</evidence>
<feature type="region of interest" description="Disordered" evidence="12">
    <location>
        <begin position="173"/>
        <end position="216"/>
    </location>
</feature>
<dbReference type="SUPFAM" id="SSF57667">
    <property type="entry name" value="beta-beta-alpha zinc fingers"/>
    <property type="match status" value="2"/>
</dbReference>
<dbReference type="RefSeq" id="XP_013391910.1">
    <property type="nucleotide sequence ID" value="XM_013536456.2"/>
</dbReference>
<evidence type="ECO:0000256" key="8">
    <source>
        <dbReference type="ARBA" id="ARBA00023163"/>
    </source>
</evidence>
<feature type="compositionally biased region" description="Basic and acidic residues" evidence="12">
    <location>
        <begin position="629"/>
        <end position="639"/>
    </location>
</feature>
<feature type="domain" description="C2H2-type" evidence="13">
    <location>
        <begin position="1047"/>
        <end position="1074"/>
    </location>
</feature>
<feature type="coiled-coil region" evidence="11">
    <location>
        <begin position="249"/>
        <end position="276"/>
    </location>
</feature>
<sequence>MEAAVQQQQEKKAEKTSASPSEQTLLSSSLLEKEAKMQSLKELETHGDDQPQQVTKGHLVVVDTKATGDEKKTSKSNLGPQQRSKPLISQEKKKEDSLTLPQHHGERSTISGRSKSYEMRPPVSEVDYLLKQTVRSQSSDSPLSGRGQLVRGSAYGPSFGSKVTLTRELHVSDRGDQHDNLMSKAVSSTPGGHSGVSSAVREASTAANSQTNKAGHVEEAVTTLKAAADMWQGDTADTQQMVHRIGDTHEKEKTNVKKLNEQRSQLSAEKSEKQTERMCEVEKSSSLTAASDSCTTSTNYRSEVGEEKALAQKFLTPVKLGLKSASFAEYEESIRQQESKAHSLSPYSGYQHVARPIFRSADNQDLLHPATGKGTYIPVKSHSFHGENEEHFLKPQERPYPAPSRYFEQALKKYYSDKTVSGSYSPGQYSQRYVTHIKDLQPPRGERANVTDSQGPLHKSTSLNLSSLALDSVDRSSPELGDAAPAHEPEHPHSDPVKTDEQLGSTETKPSEHTGIDTESKREAFKENWKKQQNLLNRSFKKYLQARYLHSQADSTEKPNSTKSTDSVKSDLSSVIEQKLSRGESSDKMDVSSPPQQHLKETMDPFEQQEPLDLSSHKSLSVESEGDNDSSKESQESSDRPGSGRGRRRLVRQDEVEEEAAGELASQSQHQQRLNYPRSMSIDDKDSPPPESTESEEKGSEPRHRSMSIDEKKDSPPHSPPRQMSVDEKHDVFPRSMSIDSEDGGLQLPPAQIKTEYPLELNSYQNILDWQMRAFYSSFINAPHTGPKPRRYSEHGTSYTDAPICDRRRMIHGRCIDLDDAGHPQLLEPYPPAPPSPPPQSNRGESSVTRREGASKRISAGVPSIKITPPELNEPGRTPVITLDPPPFSPFSPGVMSPHFPQSAPPALQDSSMFFCFPPPSNLANYCPPSLAEMVEKQRAEMTDKEKEIGYLCPLCGQGFSGYDNLAKHMAKHLPTETVRSVKMGVESKLHYCKVCNRAFSRSDMLTRHMRLHTGIKPYECKVCGQVFSRSDHLNTHQRTHTGEKPYKCPQCPYAACRRDMITRHMRIHRKHPRGGKLSSSNSSSLSQGSLSVDSARSPSQGSSTDSPEAAGLSPSPDRSESISKPRMPSGSSLTSLDSLDSDGKSRHLSLTSTESMEYHSPHALHQWSSASVESTESHGNVPLSRGWSSVSSEGVELLTPRERLRKWSSASTESMESSPFSPVRPTGGHKFSRWSVTSSGSKDLDDSSDTLQTSLTSAGSVSSDPDVKKLWNLSVTSLDDPLT</sequence>
<feature type="compositionally biased region" description="Basic and acidic residues" evidence="12">
    <location>
        <begin position="485"/>
        <end position="501"/>
    </location>
</feature>
<feature type="region of interest" description="Disordered" evidence="12">
    <location>
        <begin position="551"/>
        <end position="749"/>
    </location>
</feature>
<feature type="compositionally biased region" description="Basic and acidic residues" evidence="12">
    <location>
        <begin position="695"/>
        <end position="716"/>
    </location>
</feature>
<dbReference type="PROSITE" id="PS00028">
    <property type="entry name" value="ZINC_FINGER_C2H2_1"/>
    <property type="match status" value="3"/>
</dbReference>
<dbReference type="InterPro" id="IPR013087">
    <property type="entry name" value="Znf_C2H2_type"/>
</dbReference>
<evidence type="ECO:0000256" key="2">
    <source>
        <dbReference type="ARBA" id="ARBA00022723"/>
    </source>
</evidence>
<feature type="region of interest" description="Disordered" evidence="12">
    <location>
        <begin position="439"/>
        <end position="530"/>
    </location>
</feature>
<dbReference type="FunFam" id="3.30.160.60:FF:000395">
    <property type="entry name" value="zinc finger protein 513"/>
    <property type="match status" value="1"/>
</dbReference>
<keyword evidence="2" id="KW-0479">Metal-binding</keyword>
<dbReference type="OrthoDB" id="10018191at2759"/>
<dbReference type="GO" id="GO:0008270">
    <property type="term" value="F:zinc ion binding"/>
    <property type="evidence" value="ECO:0007669"/>
    <property type="project" value="UniProtKB-KW"/>
</dbReference>
<comment type="subcellular location">
    <subcellularLocation>
        <location evidence="1">Nucleus</location>
    </subcellularLocation>
</comment>
<dbReference type="PROSITE" id="PS50157">
    <property type="entry name" value="ZINC_FINGER_C2H2_2"/>
    <property type="match status" value="4"/>
</dbReference>
<dbReference type="GeneID" id="106159969"/>
<dbReference type="GO" id="GO:0005634">
    <property type="term" value="C:nucleus"/>
    <property type="evidence" value="ECO:0007669"/>
    <property type="project" value="UniProtKB-SubCell"/>
</dbReference>
<evidence type="ECO:0000256" key="10">
    <source>
        <dbReference type="PROSITE-ProRule" id="PRU00042"/>
    </source>
</evidence>
<dbReference type="InterPro" id="IPR036236">
    <property type="entry name" value="Znf_C2H2_sf"/>
</dbReference>
<proteinExistence type="predicted"/>
<feature type="compositionally biased region" description="Low complexity" evidence="12">
    <location>
        <begin position="1209"/>
        <end position="1222"/>
    </location>
</feature>
<dbReference type="FunFam" id="3.30.160.60:FF:001498">
    <property type="entry name" value="Zinc finger protein 404"/>
    <property type="match status" value="1"/>
</dbReference>
<keyword evidence="5" id="KW-0862">Zinc</keyword>
<evidence type="ECO:0000313" key="15">
    <source>
        <dbReference type="RefSeq" id="XP_013391909.1"/>
    </source>
</evidence>
<feature type="compositionally biased region" description="Low complexity" evidence="12">
    <location>
        <begin position="1130"/>
        <end position="1139"/>
    </location>
</feature>
<dbReference type="RefSeq" id="XP_013391909.1">
    <property type="nucleotide sequence ID" value="XM_013536455.2"/>
</dbReference>
<feature type="compositionally biased region" description="Polar residues" evidence="12">
    <location>
        <begin position="665"/>
        <end position="674"/>
    </location>
</feature>
<feature type="compositionally biased region" description="Pro residues" evidence="12">
    <location>
        <begin position="829"/>
        <end position="840"/>
    </location>
</feature>
<keyword evidence="14" id="KW-1185">Reference proteome</keyword>
<evidence type="ECO:0000313" key="14">
    <source>
        <dbReference type="Proteomes" id="UP000085678"/>
    </source>
</evidence>
<dbReference type="Proteomes" id="UP000085678">
    <property type="component" value="Unplaced"/>
</dbReference>
<accession>A0A1S3I0X1</accession>
<keyword evidence="8" id="KW-0804">Transcription</keyword>